<comment type="caution">
    <text evidence="2">The sequence shown here is derived from an EMBL/GenBank/DDBJ whole genome shotgun (WGS) entry which is preliminary data.</text>
</comment>
<proteinExistence type="predicted"/>
<evidence type="ECO:0000313" key="2">
    <source>
        <dbReference type="EMBL" id="OYR54918.1"/>
    </source>
</evidence>
<gene>
    <name evidence="2" type="ORF">DJ70_12880</name>
</gene>
<keyword evidence="3" id="KW-1185">Reference proteome</keyword>
<name>A0A256IED8_9EURY</name>
<evidence type="ECO:0000256" key="1">
    <source>
        <dbReference type="SAM" id="MobiDB-lite"/>
    </source>
</evidence>
<dbReference type="OrthoDB" id="346417at2157"/>
<dbReference type="AlphaFoldDB" id="A0A256IED8"/>
<dbReference type="RefSeq" id="WP_094533659.1">
    <property type="nucleotide sequence ID" value="NZ_NHPJ01000110.1"/>
</dbReference>
<reference evidence="2 3" key="1">
    <citation type="journal article" date="2014" name="Front. Microbiol.">
        <title>Population and genomic analysis of the genus Halorubrum.</title>
        <authorList>
            <person name="Fullmer M.S."/>
            <person name="Soucy S.M."/>
            <person name="Swithers K.S."/>
            <person name="Makkay A.M."/>
            <person name="Wheeler R."/>
            <person name="Ventosa A."/>
            <person name="Gogarten J.P."/>
            <person name="Papke R.T."/>
        </authorList>
    </citation>
    <scope>NUCLEOTIDE SEQUENCE [LARGE SCALE GENOMIC DNA]</scope>
    <source>
        <strain evidence="2 3">Cb34</strain>
    </source>
</reference>
<accession>A0A256IED8</accession>
<feature type="compositionally biased region" description="Basic and acidic residues" evidence="1">
    <location>
        <begin position="187"/>
        <end position="207"/>
    </location>
</feature>
<evidence type="ECO:0000313" key="3">
    <source>
        <dbReference type="Proteomes" id="UP000216308"/>
    </source>
</evidence>
<dbReference type="Proteomes" id="UP000216308">
    <property type="component" value="Unassembled WGS sequence"/>
</dbReference>
<organism evidence="2 3">
    <name type="scientific">Halorubrum halodurans</name>
    <dbReference type="NCBI Taxonomy" id="1383851"/>
    <lineage>
        <taxon>Archaea</taxon>
        <taxon>Methanobacteriati</taxon>
        <taxon>Methanobacteriota</taxon>
        <taxon>Stenosarchaea group</taxon>
        <taxon>Halobacteria</taxon>
        <taxon>Halobacteriales</taxon>
        <taxon>Haloferacaceae</taxon>
        <taxon>Halorubrum</taxon>
    </lineage>
</organism>
<dbReference type="EMBL" id="NHPJ01000110">
    <property type="protein sequence ID" value="OYR54918.1"/>
    <property type="molecule type" value="Genomic_DNA"/>
</dbReference>
<protein>
    <submittedName>
        <fullName evidence="2">Uncharacterized protein</fullName>
    </submittedName>
</protein>
<feature type="region of interest" description="Disordered" evidence="1">
    <location>
        <begin position="186"/>
        <end position="216"/>
    </location>
</feature>
<sequence length="216" mass="23858">MSVYLDHETTEESLAAQLPDFMPKDPESGNYKFLSTIAERLDATDADIASVDRATTVQYADTVDQLERLARLVDLRPYRDETREHYRARVLAEFQLVTSQGTVKDLLNATATILDIEIEDIGYTEEYTAGGGSARINVPLSKLDQIALSDTEFGRIVSGLIPASYRLDVLKEGTFTYISPETYNDETFAHDPERGYDGLDGSGDPKDNGGTYAGVL</sequence>